<feature type="domain" description="Zinc-ribbon" evidence="3">
    <location>
        <begin position="729"/>
        <end position="750"/>
    </location>
</feature>
<feature type="transmembrane region" description="Helical" evidence="2">
    <location>
        <begin position="473"/>
        <end position="495"/>
    </location>
</feature>
<dbReference type="RefSeq" id="WP_214158256.1">
    <property type="nucleotide sequence ID" value="NZ_JAHBAY010000010.1"/>
</dbReference>
<feature type="region of interest" description="Disordered" evidence="1">
    <location>
        <begin position="1"/>
        <end position="27"/>
    </location>
</feature>
<accession>A0ABS5TLB0</accession>
<proteinExistence type="predicted"/>
<comment type="caution">
    <text evidence="4">The sequence shown here is derived from an EMBL/GenBank/DDBJ whole genome shotgun (WGS) entry which is preliminary data.</text>
</comment>
<feature type="compositionally biased region" description="Pro residues" evidence="1">
    <location>
        <begin position="640"/>
        <end position="655"/>
    </location>
</feature>
<dbReference type="InterPro" id="IPR026870">
    <property type="entry name" value="Zinc_ribbon_dom"/>
</dbReference>
<feature type="compositionally biased region" description="Polar residues" evidence="1">
    <location>
        <begin position="748"/>
        <end position="758"/>
    </location>
</feature>
<evidence type="ECO:0000313" key="5">
    <source>
        <dbReference type="Proteomes" id="UP001197247"/>
    </source>
</evidence>
<evidence type="ECO:0000259" key="3">
    <source>
        <dbReference type="Pfam" id="PF13240"/>
    </source>
</evidence>
<keyword evidence="5" id="KW-1185">Reference proteome</keyword>
<feature type="compositionally biased region" description="Basic and acidic residues" evidence="1">
    <location>
        <begin position="99"/>
        <end position="109"/>
    </location>
</feature>
<dbReference type="Pfam" id="PF13240">
    <property type="entry name" value="Zn_Ribbon_1"/>
    <property type="match status" value="1"/>
</dbReference>
<evidence type="ECO:0000256" key="1">
    <source>
        <dbReference type="SAM" id="MobiDB-lite"/>
    </source>
</evidence>
<gene>
    <name evidence="4" type="ORF">KIH74_23315</name>
</gene>
<organism evidence="4 5">
    <name type="scientific">Kineosporia corallincola</name>
    <dbReference type="NCBI Taxonomy" id="2835133"/>
    <lineage>
        <taxon>Bacteria</taxon>
        <taxon>Bacillati</taxon>
        <taxon>Actinomycetota</taxon>
        <taxon>Actinomycetes</taxon>
        <taxon>Kineosporiales</taxon>
        <taxon>Kineosporiaceae</taxon>
        <taxon>Kineosporia</taxon>
    </lineage>
</organism>
<feature type="compositionally biased region" description="Low complexity" evidence="1">
    <location>
        <begin position="81"/>
        <end position="91"/>
    </location>
</feature>
<dbReference type="EMBL" id="JAHBAY010000010">
    <property type="protein sequence ID" value="MBT0771890.1"/>
    <property type="molecule type" value="Genomic_DNA"/>
</dbReference>
<feature type="region of interest" description="Disordered" evidence="1">
    <location>
        <begin position="68"/>
        <end position="116"/>
    </location>
</feature>
<sequence>MTERRGRGARPSPSVMEPQVKGARATRRGTGTRLLAVLTLTLALLPAAWFSQAPRAGAAVAAVAPHPARPVTDIPDHEHGGSTSDPSPSTGGSDGSGGTEHDADSHVDLPESGQRWTTPDLVAQGALVRIETVADVYVALHHYHVEKYSYTDVSDPQAVASGAFVNSRGLVITGKGALHDDEEQEERFGTWGVNQAFVQAKFLKELPDDPFGRTTITSKNKGELADSPPTDPEINDRLQSCYDWETSHHCAVFVVMHQRVMPSVQNSDSGTLEGLPQSDSRVAVLSTQPRGIAPLTLQLANPEPGAKYWVVSSRGVNEEPLVGTGTLTDDESAPISDDDLAKWSEEFGVLAEGAPVVSDRGDLVAFLGTAEGSDELAAVSASHMSNDLRTFGLTRDSSPVDAQFQDGLELFEASQFAAAVPKLKAAAEATGGQRVARELLGQAEDRSGTAEDLSDEADALTGTDSEQDGWSPLAIGIFAALIVLVLIGAVVAVAVTRRRSWPNDDASPAVGPQPGEANSTGPAPASSPPASSGGGPGPAGADSAEPVPAATPHGHGGRPTTLFATGTTDPKVPAAVRGPRPASDLDPQHTPDDDPGEAPTMKRAATPGSRPGAEARATPSTPEASPGPDPTAPTVSRPTMPGPTPLSETPAPPRTPALYNMPAPSSASAPSIPSIPSSASAAPGVSAAPGASAAPSTSTATSGASSMSGASTTSGSSAPAAPSRPSGSFCRQCGAQLSPGDRFCFSCGTPSGPTGSRG</sequence>
<keyword evidence="2" id="KW-0812">Transmembrane</keyword>
<feature type="region of interest" description="Disordered" evidence="1">
    <location>
        <begin position="212"/>
        <end position="234"/>
    </location>
</feature>
<reference evidence="4 5" key="1">
    <citation type="submission" date="2021-05" db="EMBL/GenBank/DDBJ databases">
        <title>Kineosporia and Streptomyces sp. nov. two new marine actinobacteria isolated from Coral.</title>
        <authorList>
            <person name="Buangrab K."/>
            <person name="Sutthacheep M."/>
            <person name="Yeemin T."/>
            <person name="Harunari E."/>
            <person name="Igarashi Y."/>
            <person name="Kanchanasin P."/>
            <person name="Tanasupawat S."/>
            <person name="Phongsopitanun W."/>
        </authorList>
    </citation>
    <scope>NUCLEOTIDE SEQUENCE [LARGE SCALE GENOMIC DNA]</scope>
    <source>
        <strain evidence="4 5">J2-2</strain>
    </source>
</reference>
<dbReference type="Proteomes" id="UP001197247">
    <property type="component" value="Unassembled WGS sequence"/>
</dbReference>
<keyword evidence="2" id="KW-0472">Membrane</keyword>
<evidence type="ECO:0000313" key="4">
    <source>
        <dbReference type="EMBL" id="MBT0771890.1"/>
    </source>
</evidence>
<evidence type="ECO:0000256" key="2">
    <source>
        <dbReference type="SAM" id="Phobius"/>
    </source>
</evidence>
<name>A0ABS5TLB0_9ACTN</name>
<keyword evidence="2" id="KW-1133">Transmembrane helix</keyword>
<feature type="region of interest" description="Disordered" evidence="1">
    <location>
        <begin position="441"/>
        <end position="466"/>
    </location>
</feature>
<feature type="region of interest" description="Disordered" evidence="1">
    <location>
        <begin position="501"/>
        <end position="758"/>
    </location>
</feature>
<feature type="compositionally biased region" description="Low complexity" evidence="1">
    <location>
        <begin position="519"/>
        <end position="531"/>
    </location>
</feature>
<feature type="compositionally biased region" description="Low complexity" evidence="1">
    <location>
        <begin position="662"/>
        <end position="728"/>
    </location>
</feature>
<protein>
    <submittedName>
        <fullName evidence="4">Zinc-ribbon domain-containing protein</fullName>
    </submittedName>
</protein>